<evidence type="ECO:0000313" key="9">
    <source>
        <dbReference type="Proteomes" id="UP000270112"/>
    </source>
</evidence>
<dbReference type="Proteomes" id="UP000253817">
    <property type="component" value="Unassembled WGS sequence"/>
</dbReference>
<dbReference type="EMBL" id="QICC01000102">
    <property type="protein sequence ID" value="RNM40162.1"/>
    <property type="molecule type" value="Genomic_DNA"/>
</dbReference>
<dbReference type="GO" id="GO:0046872">
    <property type="term" value="F:metal ion binding"/>
    <property type="evidence" value="ECO:0007669"/>
    <property type="project" value="UniProtKB-KW"/>
</dbReference>
<dbReference type="InterPro" id="IPR017896">
    <property type="entry name" value="4Fe4S_Fe-S-bd"/>
</dbReference>
<reference evidence="9" key="2">
    <citation type="submission" date="2018-05" db="EMBL/GenBank/DDBJ databases">
        <title>Genome Sequencing of selected type strains of the family Eggerthellaceae.</title>
        <authorList>
            <person name="Danylec N."/>
            <person name="Stoll D.A."/>
            <person name="Doetsch A."/>
            <person name="Huch M."/>
        </authorList>
    </citation>
    <scope>NUCLEOTIDE SEQUENCE [LARGE SCALE GENOMIC DNA]</scope>
    <source>
        <strain evidence="9">DSM 16107</strain>
    </source>
</reference>
<name>A0A3N0IUZ1_9ACTN</name>
<dbReference type="InterPro" id="IPR008254">
    <property type="entry name" value="Flavodoxin/NO_synth"/>
</dbReference>
<dbReference type="SUPFAM" id="SSF52218">
    <property type="entry name" value="Flavoproteins"/>
    <property type="match status" value="1"/>
</dbReference>
<dbReference type="Gene3D" id="3.30.70.20">
    <property type="match status" value="1"/>
</dbReference>
<protein>
    <submittedName>
        <fullName evidence="7">4Fe-4S ferredoxin</fullName>
    </submittedName>
</protein>
<reference evidence="7" key="3">
    <citation type="journal article" date="2019" name="Microbiol. Resour. Announc.">
        <title>Draft Genome Sequences of Type Strains of Gordonibacter faecihominis, Paraeggerthella hongkongensis, Parvibacter caecicola,Slackia equolifaciens, Slackia faecicanis, and Slackia isoflavoniconvertens.</title>
        <authorList>
            <person name="Danylec N."/>
            <person name="Stoll D.A."/>
            <person name="Dotsch A."/>
            <person name="Huch M."/>
        </authorList>
    </citation>
    <scope>NUCLEOTIDE SEQUENCE</scope>
    <source>
        <strain evidence="7">DSM 16107</strain>
    </source>
</reference>
<organism evidence="7 9">
    <name type="scientific">Eggerthella sinensis</name>
    <dbReference type="NCBI Taxonomy" id="242230"/>
    <lineage>
        <taxon>Bacteria</taxon>
        <taxon>Bacillati</taxon>
        <taxon>Actinomycetota</taxon>
        <taxon>Coriobacteriia</taxon>
        <taxon>Eggerthellales</taxon>
        <taxon>Eggerthellaceae</taxon>
        <taxon>Eggerthella</taxon>
    </lineage>
</organism>
<dbReference type="PROSITE" id="PS00198">
    <property type="entry name" value="4FE4S_FER_1"/>
    <property type="match status" value="1"/>
</dbReference>
<dbReference type="InterPro" id="IPR017900">
    <property type="entry name" value="4Fe4S_Fe_S_CS"/>
</dbReference>
<dbReference type="GO" id="GO:0010181">
    <property type="term" value="F:FMN binding"/>
    <property type="evidence" value="ECO:0007669"/>
    <property type="project" value="InterPro"/>
</dbReference>
<gene>
    <name evidence="6" type="ORF">C1876_14850</name>
    <name evidence="7" type="ORF">DMP09_15600</name>
</gene>
<accession>A0A3N0IUZ1</accession>
<dbReference type="PROSITE" id="PS51379">
    <property type="entry name" value="4FE4S_FER_2"/>
    <property type="match status" value="2"/>
</dbReference>
<dbReference type="InterPro" id="IPR029039">
    <property type="entry name" value="Flavoprotein-like_sf"/>
</dbReference>
<evidence type="ECO:0000256" key="3">
    <source>
        <dbReference type="ARBA" id="ARBA00023014"/>
    </source>
</evidence>
<evidence type="ECO:0000259" key="4">
    <source>
        <dbReference type="PROSITE" id="PS50902"/>
    </source>
</evidence>
<evidence type="ECO:0000313" key="8">
    <source>
        <dbReference type="Proteomes" id="UP000253817"/>
    </source>
</evidence>
<dbReference type="SUPFAM" id="SSF54862">
    <property type="entry name" value="4Fe-4S ferredoxins"/>
    <property type="match status" value="1"/>
</dbReference>
<keyword evidence="8" id="KW-1185">Reference proteome</keyword>
<dbReference type="Pfam" id="PF00037">
    <property type="entry name" value="Fer4"/>
    <property type="match status" value="1"/>
</dbReference>
<dbReference type="Gene3D" id="3.40.50.360">
    <property type="match status" value="1"/>
</dbReference>
<keyword evidence="3" id="KW-0411">Iron-sulfur</keyword>
<proteinExistence type="predicted"/>
<evidence type="ECO:0000259" key="5">
    <source>
        <dbReference type="PROSITE" id="PS51379"/>
    </source>
</evidence>
<dbReference type="Proteomes" id="UP000270112">
    <property type="component" value="Unassembled WGS sequence"/>
</dbReference>
<dbReference type="RefSeq" id="WP_114547503.1">
    <property type="nucleotide sequence ID" value="NZ_PPTT01000033.1"/>
</dbReference>
<dbReference type="PANTHER" id="PTHR43122">
    <property type="entry name" value="FERREDOXIN SUBUNIT OF PYRUVATE:FLAVODOXIN OXIDOREDUCTASE-RELATED"/>
    <property type="match status" value="1"/>
</dbReference>
<keyword evidence="2" id="KW-0408">Iron</keyword>
<dbReference type="EMBL" id="PPTT01000033">
    <property type="protein sequence ID" value="RDB66015.1"/>
    <property type="molecule type" value="Genomic_DNA"/>
</dbReference>
<keyword evidence="1" id="KW-0479">Metal-binding</keyword>
<dbReference type="GO" id="GO:0051536">
    <property type="term" value="F:iron-sulfur cluster binding"/>
    <property type="evidence" value="ECO:0007669"/>
    <property type="project" value="UniProtKB-KW"/>
</dbReference>
<feature type="domain" description="Flavodoxin-like" evidence="4">
    <location>
        <begin position="5"/>
        <end position="153"/>
    </location>
</feature>
<sequence length="260" mass="27752">MSSSVRAVFFSPTRTTKTITETVANALSAPLEAARATVDLTLPGQRPADVVCEADDVLVFGFPVYAGRVPVLLREQFAHLSGQDTPAVVVGLYGNRDFDDALLEAADQLAERGFTVIAAGAFIGEHSLTARVGTNRPDDADIATAREFGRELGARLAAGEALAAPAIKGNRPCKELKPGPDVRPLTTDDCTSCGICVARCPLGIIHEDDPFLVDAGCLHCCACVKGCPENAKHFSSESTDMVITMLETKCQERREAELFW</sequence>
<reference evidence="6 8" key="1">
    <citation type="journal article" date="2018" name="Elife">
        <title>Discovery and characterization of a prevalent human gut bacterial enzyme sufficient for the inactivation of a family of plant toxins.</title>
        <authorList>
            <person name="Koppel N."/>
            <person name="Bisanz J.E."/>
            <person name="Pandelia M.E."/>
            <person name="Turnbaugh P.J."/>
            <person name="Balskus E.P."/>
        </authorList>
    </citation>
    <scope>NUCLEOTIDE SEQUENCE [LARGE SCALE GENOMIC DNA]</scope>
    <source>
        <strain evidence="6 8">DSM 16107</strain>
    </source>
</reference>
<dbReference type="AlphaFoldDB" id="A0A3N0IUZ1"/>
<feature type="domain" description="4Fe-4S ferredoxin-type" evidence="5">
    <location>
        <begin position="211"/>
        <end position="237"/>
    </location>
</feature>
<evidence type="ECO:0000256" key="2">
    <source>
        <dbReference type="ARBA" id="ARBA00023004"/>
    </source>
</evidence>
<evidence type="ECO:0000313" key="7">
    <source>
        <dbReference type="EMBL" id="RNM40162.1"/>
    </source>
</evidence>
<evidence type="ECO:0000256" key="1">
    <source>
        <dbReference type="ARBA" id="ARBA00022723"/>
    </source>
</evidence>
<dbReference type="PROSITE" id="PS50902">
    <property type="entry name" value="FLAVODOXIN_LIKE"/>
    <property type="match status" value="1"/>
</dbReference>
<evidence type="ECO:0000313" key="6">
    <source>
        <dbReference type="EMBL" id="RDB66015.1"/>
    </source>
</evidence>
<dbReference type="PANTHER" id="PTHR43122:SF1">
    <property type="entry name" value="IRON-SULFUR-BINDING PROTEIN"/>
    <property type="match status" value="1"/>
</dbReference>
<comment type="caution">
    <text evidence="7">The sequence shown here is derived from an EMBL/GenBank/DDBJ whole genome shotgun (WGS) entry which is preliminary data.</text>
</comment>
<feature type="domain" description="4Fe-4S ferredoxin-type" evidence="5">
    <location>
        <begin position="180"/>
        <end position="210"/>
    </location>
</feature>
<dbReference type="OrthoDB" id="9798098at2"/>